<dbReference type="EMBL" id="LNYN01000014">
    <property type="protein sequence ID" value="KTD35261.1"/>
    <property type="molecule type" value="Genomic_DNA"/>
</dbReference>
<dbReference type="AlphaFoldDB" id="A0A378JX73"/>
<accession>A0A378JX73</accession>
<comment type="catalytic activity">
    <reaction evidence="4">
        <text>N(1)-(5-phospho-beta-D-ribosyl)glycinamide + (6R)-10-formyltetrahydrofolate = N(2)-formyl-N(1)-(5-phospho-beta-D-ribosyl)glycinamide + (6S)-5,6,7,8-tetrahydrofolate + H(+)</text>
        <dbReference type="Rhea" id="RHEA:15053"/>
        <dbReference type="ChEBI" id="CHEBI:15378"/>
        <dbReference type="ChEBI" id="CHEBI:57453"/>
        <dbReference type="ChEBI" id="CHEBI:143788"/>
        <dbReference type="ChEBI" id="CHEBI:147286"/>
        <dbReference type="ChEBI" id="CHEBI:195366"/>
        <dbReference type="EC" id="2.1.2.2"/>
    </reaction>
</comment>
<dbReference type="PANTHER" id="PTHR43369:SF2">
    <property type="entry name" value="PHOSPHORIBOSYLGLYCINAMIDE FORMYLTRANSFERASE"/>
    <property type="match status" value="1"/>
</dbReference>
<dbReference type="UniPathway" id="UPA00074">
    <property type="reaction ID" value="UER00126"/>
</dbReference>
<dbReference type="Proteomes" id="UP000054985">
    <property type="component" value="Unassembled WGS sequence"/>
</dbReference>
<dbReference type="NCBIfam" id="TIGR00639">
    <property type="entry name" value="PurN"/>
    <property type="match status" value="1"/>
</dbReference>
<dbReference type="CDD" id="cd08645">
    <property type="entry name" value="FMT_core_GART"/>
    <property type="match status" value="1"/>
</dbReference>
<dbReference type="RefSeq" id="WP_028383463.1">
    <property type="nucleotide sequence ID" value="NZ_CAAAJG010000038.1"/>
</dbReference>
<dbReference type="GO" id="GO:0004644">
    <property type="term" value="F:phosphoribosylglycinamide formyltransferase activity"/>
    <property type="evidence" value="ECO:0007669"/>
    <property type="project" value="UniProtKB-UniRule"/>
</dbReference>
<dbReference type="Gene3D" id="3.40.50.170">
    <property type="entry name" value="Formyl transferase, N-terminal domain"/>
    <property type="match status" value="1"/>
</dbReference>
<dbReference type="GO" id="GO:0006189">
    <property type="term" value="P:'de novo' IMP biosynthetic process"/>
    <property type="evidence" value="ECO:0007669"/>
    <property type="project" value="UniProtKB-UniRule"/>
</dbReference>
<feature type="binding site" evidence="4">
    <location>
        <begin position="89"/>
        <end position="92"/>
    </location>
    <ligand>
        <name>(6R)-10-formyltetrahydrofolate</name>
        <dbReference type="ChEBI" id="CHEBI:195366"/>
    </ligand>
</feature>
<dbReference type="HAMAP" id="MF_01930">
    <property type="entry name" value="PurN"/>
    <property type="match status" value="1"/>
</dbReference>
<feature type="binding site" evidence="4">
    <location>
        <begin position="12"/>
        <end position="14"/>
    </location>
    <ligand>
        <name>N(1)-(5-phospho-beta-D-ribosyl)glycinamide</name>
        <dbReference type="ChEBI" id="CHEBI:143788"/>
    </ligand>
</feature>
<evidence type="ECO:0000259" key="5">
    <source>
        <dbReference type="Pfam" id="PF00551"/>
    </source>
</evidence>
<evidence type="ECO:0000256" key="2">
    <source>
        <dbReference type="ARBA" id="ARBA00022679"/>
    </source>
</evidence>
<evidence type="ECO:0000256" key="1">
    <source>
        <dbReference type="ARBA" id="ARBA00005054"/>
    </source>
</evidence>
<keyword evidence="8" id="KW-1185">Reference proteome</keyword>
<keyword evidence="2 4" id="KW-0808">Transferase</keyword>
<dbReference type="InterPro" id="IPR036477">
    <property type="entry name" value="Formyl_transf_N_sf"/>
</dbReference>
<dbReference type="FunFam" id="3.40.50.170:FF:000013">
    <property type="entry name" value="Phosphoribosylamine-glycine ligase"/>
    <property type="match status" value="1"/>
</dbReference>
<evidence type="ECO:0000256" key="3">
    <source>
        <dbReference type="ARBA" id="ARBA00022755"/>
    </source>
</evidence>
<feature type="site" description="Raises pKa of active site His" evidence="4">
    <location>
        <position position="147"/>
    </location>
</feature>
<gene>
    <name evidence="4 7" type="primary">purN</name>
    <name evidence="6" type="ORF">Lmor_0708</name>
    <name evidence="7" type="ORF">NCTC12239_01564</name>
</gene>
<dbReference type="EC" id="2.1.2.2" evidence="4"/>
<sequence length="192" mass="21504">MIRLGVLGSTRGTNLLPIIDAINQYKLSATIEVVISNKPNASILERAENKGLHNEYLSPDGLNRVQYDRLISGTLLQHKVDLVVLIGYMRILSEEFVTLWKNRVINVHPSLLPDFAGKMDLEVHQAVIQAGVRETGCTIHYVTREVDEGPILLQKKCPVFENDTPHSLKERVQHLEGIALVEAIQIFASQYG</sequence>
<feature type="domain" description="Formyl transferase N-terminal" evidence="5">
    <location>
        <begin position="4"/>
        <end position="184"/>
    </location>
</feature>
<feature type="binding site" evidence="4">
    <location>
        <position position="64"/>
    </location>
    <ligand>
        <name>(6R)-10-formyltetrahydrofolate</name>
        <dbReference type="ChEBI" id="CHEBI:195366"/>
    </ligand>
</feature>
<reference evidence="7 9" key="2">
    <citation type="submission" date="2018-06" db="EMBL/GenBank/DDBJ databases">
        <authorList>
            <consortium name="Pathogen Informatics"/>
            <person name="Doyle S."/>
        </authorList>
    </citation>
    <scope>NUCLEOTIDE SEQUENCE [LARGE SCALE GENOMIC DNA]</scope>
    <source>
        <strain evidence="7 9">NCTC12239</strain>
    </source>
</reference>
<feature type="active site" description="Proton donor" evidence="4">
    <location>
        <position position="108"/>
    </location>
</feature>
<evidence type="ECO:0000313" key="9">
    <source>
        <dbReference type="Proteomes" id="UP000254040"/>
    </source>
</evidence>
<organism evidence="7 9">
    <name type="scientific">Legionella moravica</name>
    <dbReference type="NCBI Taxonomy" id="39962"/>
    <lineage>
        <taxon>Bacteria</taxon>
        <taxon>Pseudomonadati</taxon>
        <taxon>Pseudomonadota</taxon>
        <taxon>Gammaproteobacteria</taxon>
        <taxon>Legionellales</taxon>
        <taxon>Legionellaceae</taxon>
        <taxon>Legionella</taxon>
    </lineage>
</organism>
<dbReference type="Proteomes" id="UP000254040">
    <property type="component" value="Unassembled WGS sequence"/>
</dbReference>
<name>A0A378JX73_9GAMM</name>
<dbReference type="Pfam" id="PF00551">
    <property type="entry name" value="Formyl_trans_N"/>
    <property type="match status" value="1"/>
</dbReference>
<dbReference type="InterPro" id="IPR002376">
    <property type="entry name" value="Formyl_transf_N"/>
</dbReference>
<comment type="function">
    <text evidence="4">Catalyzes the transfer of a formyl group from 10-formyltetrahydrofolate to 5-phospho-ribosyl-glycinamide (GAR), producing 5-phospho-ribosyl-N-formylglycinamide (FGAR) and tetrahydrofolate.</text>
</comment>
<dbReference type="PANTHER" id="PTHR43369">
    <property type="entry name" value="PHOSPHORIBOSYLGLYCINAMIDE FORMYLTRANSFERASE"/>
    <property type="match status" value="1"/>
</dbReference>
<feature type="binding site" evidence="4">
    <location>
        <position position="106"/>
    </location>
    <ligand>
        <name>(6R)-10-formyltetrahydrofolate</name>
        <dbReference type="ChEBI" id="CHEBI:195366"/>
    </ligand>
</feature>
<keyword evidence="3 4" id="KW-0658">Purine biosynthesis</keyword>
<reference evidence="6 8" key="1">
    <citation type="submission" date="2015-11" db="EMBL/GenBank/DDBJ databases">
        <title>Genomic analysis of 38 Legionella species identifies large and diverse effector repertoires.</title>
        <authorList>
            <person name="Burstein D."/>
            <person name="Amaro F."/>
            <person name="Zusman T."/>
            <person name="Lifshitz Z."/>
            <person name="Cohen O."/>
            <person name="Gilbert J.A."/>
            <person name="Pupko T."/>
            <person name="Shuman H.A."/>
            <person name="Segal G."/>
        </authorList>
    </citation>
    <scope>NUCLEOTIDE SEQUENCE [LARGE SCALE GENOMIC DNA]</scope>
    <source>
        <strain evidence="6 8">ATCC 43877</strain>
    </source>
</reference>
<dbReference type="InterPro" id="IPR004607">
    <property type="entry name" value="GART"/>
</dbReference>
<dbReference type="GO" id="GO:0005737">
    <property type="term" value="C:cytoplasm"/>
    <property type="evidence" value="ECO:0007669"/>
    <property type="project" value="TreeGrafter"/>
</dbReference>
<dbReference type="STRING" id="39962.Lmor_0708"/>
<comment type="similarity">
    <text evidence="4">Belongs to the GART family.</text>
</comment>
<comment type="pathway">
    <text evidence="1 4">Purine metabolism; IMP biosynthesis via de novo pathway; N(2)-formyl-N(1)-(5-phospho-D-ribosyl)glycinamide from N(1)-(5-phospho-D-ribosyl)glycinamide (10-formyl THF route): step 1/1.</text>
</comment>
<proteinExistence type="inferred from homology"/>
<evidence type="ECO:0000256" key="4">
    <source>
        <dbReference type="HAMAP-Rule" id="MF_01930"/>
    </source>
</evidence>
<dbReference type="SUPFAM" id="SSF53328">
    <property type="entry name" value="Formyltransferase"/>
    <property type="match status" value="1"/>
</dbReference>
<evidence type="ECO:0000313" key="6">
    <source>
        <dbReference type="EMBL" id="KTD35261.1"/>
    </source>
</evidence>
<dbReference type="OrthoDB" id="9806170at2"/>
<dbReference type="EMBL" id="UGOG01000001">
    <property type="protein sequence ID" value="STX62627.1"/>
    <property type="molecule type" value="Genomic_DNA"/>
</dbReference>
<evidence type="ECO:0000313" key="8">
    <source>
        <dbReference type="Proteomes" id="UP000054985"/>
    </source>
</evidence>
<evidence type="ECO:0000313" key="7">
    <source>
        <dbReference type="EMBL" id="STX62627.1"/>
    </source>
</evidence>
<protein>
    <recommendedName>
        <fullName evidence="4">Phosphoribosylglycinamide formyltransferase</fullName>
        <ecNumber evidence="4">2.1.2.2</ecNumber>
    </recommendedName>
    <alternativeName>
        <fullName evidence="4">5'-phosphoribosylglycinamide transformylase</fullName>
    </alternativeName>
    <alternativeName>
        <fullName evidence="4">GAR transformylase</fullName>
        <shortName evidence="4">GART</shortName>
    </alternativeName>
</protein>